<feature type="transmembrane region" description="Helical" evidence="1">
    <location>
        <begin position="95"/>
        <end position="118"/>
    </location>
</feature>
<feature type="transmembrane region" description="Helical" evidence="1">
    <location>
        <begin position="35"/>
        <end position="58"/>
    </location>
</feature>
<proteinExistence type="predicted"/>
<reference evidence="2" key="1">
    <citation type="journal article" date="2014" name="Front. Microbiol.">
        <title>High frequency of phylogenetically diverse reductive dehalogenase-homologous genes in deep subseafloor sedimentary metagenomes.</title>
        <authorList>
            <person name="Kawai M."/>
            <person name="Futagami T."/>
            <person name="Toyoda A."/>
            <person name="Takaki Y."/>
            <person name="Nishi S."/>
            <person name="Hori S."/>
            <person name="Arai W."/>
            <person name="Tsubouchi T."/>
            <person name="Morono Y."/>
            <person name="Uchiyama I."/>
            <person name="Ito T."/>
            <person name="Fujiyama A."/>
            <person name="Inagaki F."/>
            <person name="Takami H."/>
        </authorList>
    </citation>
    <scope>NUCLEOTIDE SEQUENCE</scope>
    <source>
        <strain evidence="2">Expedition CK06-06</strain>
    </source>
</reference>
<gene>
    <name evidence="2" type="ORF">S01H4_08851</name>
</gene>
<keyword evidence="1" id="KW-1133">Transmembrane helix</keyword>
<dbReference type="AlphaFoldDB" id="X1BJ98"/>
<comment type="caution">
    <text evidence="2">The sequence shown here is derived from an EMBL/GenBank/DDBJ whole genome shotgun (WGS) entry which is preliminary data.</text>
</comment>
<feature type="non-terminal residue" evidence="2">
    <location>
        <position position="238"/>
    </location>
</feature>
<dbReference type="EMBL" id="BART01003109">
    <property type="protein sequence ID" value="GAG72141.1"/>
    <property type="molecule type" value="Genomic_DNA"/>
</dbReference>
<feature type="transmembrane region" description="Helical" evidence="1">
    <location>
        <begin position="193"/>
        <end position="214"/>
    </location>
</feature>
<name>X1BJ98_9ZZZZ</name>
<feature type="transmembrane region" description="Helical" evidence="1">
    <location>
        <begin position="149"/>
        <end position="172"/>
    </location>
</feature>
<evidence type="ECO:0000313" key="2">
    <source>
        <dbReference type="EMBL" id="GAG72141.1"/>
    </source>
</evidence>
<accession>X1BJ98</accession>
<keyword evidence="1" id="KW-0812">Transmembrane</keyword>
<keyword evidence="1" id="KW-0472">Membrane</keyword>
<evidence type="ECO:0000256" key="1">
    <source>
        <dbReference type="SAM" id="Phobius"/>
    </source>
</evidence>
<protein>
    <submittedName>
        <fullName evidence="2">Uncharacterized protein</fullName>
    </submittedName>
</protein>
<organism evidence="2">
    <name type="scientific">marine sediment metagenome</name>
    <dbReference type="NCBI Taxonomy" id="412755"/>
    <lineage>
        <taxon>unclassified sequences</taxon>
        <taxon>metagenomes</taxon>
        <taxon>ecological metagenomes</taxon>
    </lineage>
</organism>
<sequence>MSAFINNIITTSTLLFAIIASMLRPIINPNVNPILIYPFDFFAILFMFPFFLVFHLLIYRERKRMKKGTNNLTELRVDAEGLRVLPLKYEIYRKLAHLIVICICFFYFIFGVFTKFLLDNFIFILPDFIKNFFSGENLIFLNNADFTQYLVVFLTSISLMGLLTADYVRIIAPEDYPLKSINRLLRQRELKTRIGPHITMAVGIISIILIFGPLSNTGPLIVSLSIFISSVGDSSANL</sequence>